<reference evidence="2" key="1">
    <citation type="submission" date="2022-11" db="EMBL/GenBank/DDBJ databases">
        <title>Genome Resource of Sclerotinia nivalis Strain SnTB1, a Plant Pathogen Isolated from American Ginseng.</title>
        <authorList>
            <person name="Fan S."/>
        </authorList>
    </citation>
    <scope>NUCLEOTIDE SEQUENCE</scope>
    <source>
        <strain evidence="2">SnTB1</strain>
    </source>
</reference>
<accession>A0A9X0AHW7</accession>
<evidence type="ECO:0000313" key="3">
    <source>
        <dbReference type="Proteomes" id="UP001152300"/>
    </source>
</evidence>
<dbReference type="PANTHER" id="PTHR47691:SF3">
    <property type="entry name" value="HTH-TYPE TRANSCRIPTIONAL REGULATOR RV0890C-RELATED"/>
    <property type="match status" value="1"/>
</dbReference>
<dbReference type="Proteomes" id="UP001152300">
    <property type="component" value="Unassembled WGS sequence"/>
</dbReference>
<dbReference type="InterPro" id="IPR027417">
    <property type="entry name" value="P-loop_NTPase"/>
</dbReference>
<feature type="domain" description="NB-ARC" evidence="1">
    <location>
        <begin position="33"/>
        <end position="191"/>
    </location>
</feature>
<protein>
    <recommendedName>
        <fullName evidence="1">NB-ARC domain-containing protein</fullName>
    </recommendedName>
</protein>
<comment type="caution">
    <text evidence="2">The sequence shown here is derived from an EMBL/GenBank/DDBJ whole genome shotgun (WGS) entry which is preliminary data.</text>
</comment>
<dbReference type="Gene3D" id="3.40.50.300">
    <property type="entry name" value="P-loop containing nucleotide triphosphate hydrolases"/>
    <property type="match status" value="1"/>
</dbReference>
<dbReference type="PANTHER" id="PTHR47691">
    <property type="entry name" value="REGULATOR-RELATED"/>
    <property type="match status" value="1"/>
</dbReference>
<gene>
    <name evidence="2" type="ORF">OCU04_008309</name>
</gene>
<dbReference type="SUPFAM" id="SSF52540">
    <property type="entry name" value="P-loop containing nucleoside triphosphate hydrolases"/>
    <property type="match status" value="1"/>
</dbReference>
<evidence type="ECO:0000313" key="2">
    <source>
        <dbReference type="EMBL" id="KAJ8063067.1"/>
    </source>
</evidence>
<dbReference type="InterPro" id="IPR002182">
    <property type="entry name" value="NB-ARC"/>
</dbReference>
<dbReference type="Pfam" id="PF00931">
    <property type="entry name" value="NB-ARC"/>
    <property type="match status" value="1"/>
</dbReference>
<dbReference type="GO" id="GO:0043531">
    <property type="term" value="F:ADP binding"/>
    <property type="evidence" value="ECO:0007669"/>
    <property type="project" value="InterPro"/>
</dbReference>
<organism evidence="2 3">
    <name type="scientific">Sclerotinia nivalis</name>
    <dbReference type="NCBI Taxonomy" id="352851"/>
    <lineage>
        <taxon>Eukaryota</taxon>
        <taxon>Fungi</taxon>
        <taxon>Dikarya</taxon>
        <taxon>Ascomycota</taxon>
        <taxon>Pezizomycotina</taxon>
        <taxon>Leotiomycetes</taxon>
        <taxon>Helotiales</taxon>
        <taxon>Sclerotiniaceae</taxon>
        <taxon>Sclerotinia</taxon>
    </lineage>
</organism>
<evidence type="ECO:0000259" key="1">
    <source>
        <dbReference type="Pfam" id="PF00931"/>
    </source>
</evidence>
<proteinExistence type="predicted"/>
<name>A0A9X0AHW7_9HELO</name>
<sequence>MNSPRLDHVASTETIKTHFIVPNRRVSGFIGREDILERIEKGLSSESESRVVVLRGLGGQGKTQIALEYCHRARKNNIRSIFWVDATSANTTKKDFDAIWGHIKSPADAAQDDQEVALVLNKLQEYDEPWLMVFDNHDDLSSFYLPDFMPTGQGGRILITSRHADTAVLAELGHDIELSGLPKEDACDLLIRQSRVGDVASRSDVTISA</sequence>
<dbReference type="AlphaFoldDB" id="A0A9X0AHW7"/>
<dbReference type="OrthoDB" id="626167at2759"/>
<keyword evidence="3" id="KW-1185">Reference proteome</keyword>
<dbReference type="EMBL" id="JAPEIS010000009">
    <property type="protein sequence ID" value="KAJ8063067.1"/>
    <property type="molecule type" value="Genomic_DNA"/>
</dbReference>